<dbReference type="Pfam" id="PF04143">
    <property type="entry name" value="Sulf_transp"/>
    <property type="match status" value="1"/>
</dbReference>
<feature type="transmembrane region" description="Helical" evidence="1">
    <location>
        <begin position="79"/>
        <end position="103"/>
    </location>
</feature>
<keyword evidence="1" id="KW-1133">Transmembrane helix</keyword>
<dbReference type="KEGG" id="cox:E0W60_29680"/>
<organism evidence="2 3">
    <name type="scientific">Cupriavidus oxalaticus</name>
    <dbReference type="NCBI Taxonomy" id="96344"/>
    <lineage>
        <taxon>Bacteria</taxon>
        <taxon>Pseudomonadati</taxon>
        <taxon>Pseudomonadota</taxon>
        <taxon>Betaproteobacteria</taxon>
        <taxon>Burkholderiales</taxon>
        <taxon>Burkholderiaceae</taxon>
        <taxon>Cupriavidus</taxon>
    </lineage>
</organism>
<evidence type="ECO:0000256" key="1">
    <source>
        <dbReference type="SAM" id="Phobius"/>
    </source>
</evidence>
<feature type="transmembrane region" description="Helical" evidence="1">
    <location>
        <begin position="266"/>
        <end position="286"/>
    </location>
</feature>
<proteinExistence type="predicted"/>
<feature type="transmembrane region" description="Helical" evidence="1">
    <location>
        <begin position="142"/>
        <end position="164"/>
    </location>
</feature>
<feature type="transmembrane region" description="Helical" evidence="1">
    <location>
        <begin position="196"/>
        <end position="216"/>
    </location>
</feature>
<accession>A0A4P7LI38</accession>
<gene>
    <name evidence="2" type="ORF">E0W60_29680</name>
</gene>
<feature type="transmembrane region" description="Helical" evidence="1">
    <location>
        <begin position="236"/>
        <end position="254"/>
    </location>
</feature>
<keyword evidence="1" id="KW-0812">Transmembrane</keyword>
<dbReference type="Proteomes" id="UP000295294">
    <property type="component" value="Plasmid unnamed1"/>
</dbReference>
<keyword evidence="1" id="KW-0472">Membrane</keyword>
<name>A0A4P7LI38_9BURK</name>
<dbReference type="EMBL" id="CP038636">
    <property type="protein sequence ID" value="QBY55904.1"/>
    <property type="molecule type" value="Genomic_DNA"/>
</dbReference>
<evidence type="ECO:0000313" key="3">
    <source>
        <dbReference type="Proteomes" id="UP000295294"/>
    </source>
</evidence>
<reference evidence="2 3" key="1">
    <citation type="submission" date="2019-03" db="EMBL/GenBank/DDBJ databases">
        <title>Efficiently degradation of phenoxyalkanoic acid herbicides by Cupriavidus oxalaticus strain X32.</title>
        <authorList>
            <person name="Sheng X."/>
        </authorList>
    </citation>
    <scope>NUCLEOTIDE SEQUENCE [LARGE SCALE GENOMIC DNA]</scope>
    <source>
        <strain evidence="2 3">X32</strain>
        <plasmid evidence="2 3">unnamed1</plasmid>
    </source>
</reference>
<protein>
    <submittedName>
        <fullName evidence="2">YeeE/YedE family protein</fullName>
    </submittedName>
</protein>
<feature type="transmembrane region" description="Helical" evidence="1">
    <location>
        <begin position="298"/>
        <end position="319"/>
    </location>
</feature>
<feature type="transmembrane region" description="Helical" evidence="1">
    <location>
        <begin position="110"/>
        <end position="130"/>
    </location>
</feature>
<dbReference type="InterPro" id="IPR007272">
    <property type="entry name" value="Sulf_transp_TsuA/YedE"/>
</dbReference>
<sequence>MLLSLSFAGALLCAAVMGFAIQRGATCAVAAVSEITSSRSCSHLRAMAEASLYVCGGLLIAQRLHLLPAMPSGYPVDGLTVLGGALLGLGAFINGACVFGAIARLGSGQWAYAATPLGYYAGCVGLLALWPQAERPALAATSPVWGAAPLLTVLFLLFVGWRLLRLWQRARRHGAPAPLEQTWHARVGARIWSPHHATTVIGVTFLLLLLLAGAWSYTEVLAELARGSAAMLPARALLSLGLLAGAILGGMSAGRREGPATSSAQCLRCFAGGAFMGWGGMLIPGGNDGLLLVGMPLLWPYAWVAFGTMCVTIALAQWLQRRLGQPLRPRAPRNPRPD</sequence>
<geneLocation type="plasmid" evidence="2">
    <name>unnamed1</name>
</geneLocation>
<dbReference type="AlphaFoldDB" id="A0A4P7LI38"/>
<evidence type="ECO:0000313" key="2">
    <source>
        <dbReference type="EMBL" id="QBY55904.1"/>
    </source>
</evidence>
<dbReference type="OrthoDB" id="7443803at2"/>
<keyword evidence="2" id="KW-0614">Plasmid</keyword>